<evidence type="ECO:0008006" key="3">
    <source>
        <dbReference type="Google" id="ProtNLM"/>
    </source>
</evidence>
<evidence type="ECO:0000313" key="2">
    <source>
        <dbReference type="Proteomes" id="UP000027661"/>
    </source>
</evidence>
<sequence>MESIETKTTDIRTIYKTEEFEEFYNDLNARVKDKFEYTFELVQTVYALPVKYIKHLDGTDLYEMRVSVGSNEYRTVLFAIDNSNVILATKIILLNGFLKKSTKDYDKQIAKAIRILKDLAL</sequence>
<dbReference type="InterPro" id="IPR009241">
    <property type="entry name" value="HigB-like"/>
</dbReference>
<dbReference type="Pfam" id="PF05973">
    <property type="entry name" value="Gp49"/>
    <property type="match status" value="1"/>
</dbReference>
<evidence type="ECO:0000313" key="1">
    <source>
        <dbReference type="EMBL" id="KDS50815.1"/>
    </source>
</evidence>
<accession>A0A069SDT5</accession>
<reference evidence="1 2" key="1">
    <citation type="submission" date="2014-04" db="EMBL/GenBank/DDBJ databases">
        <authorList>
            <person name="Sears C."/>
            <person name="Carroll K."/>
            <person name="Sack B.R."/>
            <person name="Qadri F."/>
            <person name="Myers L.L."/>
            <person name="Chung G.-T."/>
            <person name="Escheverria P."/>
            <person name="Fraser C.M."/>
            <person name="Sadzewicz L."/>
            <person name="Shefchek K.A."/>
            <person name="Tallon L."/>
            <person name="Das S.P."/>
            <person name="Daugherty S."/>
            <person name="Mongodin E.F."/>
        </authorList>
    </citation>
    <scope>NUCLEOTIDE SEQUENCE [LARGE SCALE GENOMIC DNA]</scope>
    <source>
        <strain evidence="1 2">3975 RP4</strain>
    </source>
</reference>
<comment type="caution">
    <text evidence="1">The sequence shown here is derived from an EMBL/GenBank/DDBJ whole genome shotgun (WGS) entry which is preliminary data.</text>
</comment>
<dbReference type="Proteomes" id="UP000027661">
    <property type="component" value="Unassembled WGS sequence"/>
</dbReference>
<gene>
    <name evidence="1" type="ORF">M099_3117</name>
</gene>
<name>A0A069SDT5_PHOVU</name>
<protein>
    <recommendedName>
        <fullName evidence="3">Addiction module toxin RelE</fullName>
    </recommendedName>
</protein>
<dbReference type="RefSeq" id="WP_005847595.1">
    <property type="nucleotide sequence ID" value="NZ_JNHM01000065.1"/>
</dbReference>
<dbReference type="AlphaFoldDB" id="A0A069SDT5"/>
<dbReference type="PATRIC" id="fig|1339352.3.peg.2976"/>
<organism evidence="1 2">
    <name type="scientific">Phocaeicola vulgatus str. 3975 RP4</name>
    <dbReference type="NCBI Taxonomy" id="1339352"/>
    <lineage>
        <taxon>Bacteria</taxon>
        <taxon>Pseudomonadati</taxon>
        <taxon>Bacteroidota</taxon>
        <taxon>Bacteroidia</taxon>
        <taxon>Bacteroidales</taxon>
        <taxon>Bacteroidaceae</taxon>
        <taxon>Phocaeicola</taxon>
    </lineage>
</organism>
<dbReference type="EMBL" id="JNHM01000065">
    <property type="protein sequence ID" value="KDS50815.1"/>
    <property type="molecule type" value="Genomic_DNA"/>
</dbReference>
<proteinExistence type="predicted"/>